<dbReference type="EMBL" id="CAADFD010000025">
    <property type="protein sequence ID" value="VFJ56041.1"/>
    <property type="molecule type" value="Genomic_DNA"/>
</dbReference>
<sequence length="84" mass="9856">MLARYLPAIAREMAIAMDGIFRQHWKVRFWNDPDEQNRVKDGIENYLYGREAELGVRFTPEQTDIIIDAVMKTARYGTSDYAKK</sequence>
<proteinExistence type="predicted"/>
<evidence type="ECO:0000313" key="1">
    <source>
        <dbReference type="EMBL" id="VFJ56041.1"/>
    </source>
</evidence>
<gene>
    <name evidence="1" type="ORF">BECKFW1821B_GA0114236_102529</name>
</gene>
<reference evidence="1" key="1">
    <citation type="submission" date="2019-02" db="EMBL/GenBank/DDBJ databases">
        <authorList>
            <person name="Gruber-Vodicka R. H."/>
            <person name="Seah K. B. B."/>
        </authorList>
    </citation>
    <scope>NUCLEOTIDE SEQUENCE</scope>
    <source>
        <strain evidence="1">BECK_BZ106</strain>
    </source>
</reference>
<dbReference type="AlphaFoldDB" id="A0A450SPX8"/>
<accession>A0A450SPX8</accession>
<protein>
    <recommendedName>
        <fullName evidence="2">Type I restriction enzyme, R subunit</fullName>
    </recommendedName>
</protein>
<evidence type="ECO:0008006" key="2">
    <source>
        <dbReference type="Google" id="ProtNLM"/>
    </source>
</evidence>
<organism evidence="1">
    <name type="scientific">Candidatus Kentrum sp. FW</name>
    <dbReference type="NCBI Taxonomy" id="2126338"/>
    <lineage>
        <taxon>Bacteria</taxon>
        <taxon>Pseudomonadati</taxon>
        <taxon>Pseudomonadota</taxon>
        <taxon>Gammaproteobacteria</taxon>
        <taxon>Candidatus Kentrum</taxon>
    </lineage>
</organism>
<name>A0A450SPX8_9GAMM</name>